<proteinExistence type="predicted"/>
<reference evidence="1 2" key="1">
    <citation type="journal article" date="2011" name="J. Bacteriol.">
        <title>Genome Sequence of the Ruminal Bacterium Megasphaera elsdenii.</title>
        <authorList>
            <person name="Marx H."/>
            <person name="Graf A.B."/>
            <person name="Tatto N."/>
            <person name="Thallinger G.G."/>
            <person name="Mattanovich D."/>
            <person name="Sauer M."/>
        </authorList>
    </citation>
    <scope>NUCLEOTIDE SEQUENCE [LARGE SCALE GENOMIC DNA]</scope>
    <source>
        <strain evidence="1 2">DSM 20460</strain>
    </source>
</reference>
<sequence>MNNYSEDSIRYCNMLAPDSLNFEKPKSLDLSNQLAANSTTESESVDVEWIID</sequence>
<evidence type="ECO:0000313" key="2">
    <source>
        <dbReference type="Proteomes" id="UP000010111"/>
    </source>
</evidence>
<dbReference type="AlphaFoldDB" id="G0VQY8"/>
<gene>
    <name evidence="1" type="ORF">MELS_1619</name>
</gene>
<dbReference type="KEGG" id="med:MELS_1619"/>
<evidence type="ECO:0000313" key="1">
    <source>
        <dbReference type="EMBL" id="CCC73838.1"/>
    </source>
</evidence>
<dbReference type="Proteomes" id="UP000010111">
    <property type="component" value="Chromosome"/>
</dbReference>
<dbReference type="HOGENOM" id="CLU_3081607_0_0_9"/>
<protein>
    <submittedName>
        <fullName evidence="1">Uncharacterized protein</fullName>
    </submittedName>
</protein>
<name>G0VQY8_MEGEL</name>
<accession>G0VQY8</accession>
<keyword evidence="2" id="KW-1185">Reference proteome</keyword>
<dbReference type="EMBL" id="HE576794">
    <property type="protein sequence ID" value="CCC73838.1"/>
    <property type="molecule type" value="Genomic_DNA"/>
</dbReference>
<organism evidence="1 2">
    <name type="scientific">Megasphaera elsdenii DSM 20460</name>
    <dbReference type="NCBI Taxonomy" id="1064535"/>
    <lineage>
        <taxon>Bacteria</taxon>
        <taxon>Bacillati</taxon>
        <taxon>Bacillota</taxon>
        <taxon>Negativicutes</taxon>
        <taxon>Veillonellales</taxon>
        <taxon>Veillonellaceae</taxon>
        <taxon>Megasphaera</taxon>
    </lineage>
</organism>